<protein>
    <recommendedName>
        <fullName evidence="3">DUF4843 domain-containing protein</fullName>
    </recommendedName>
</protein>
<sequence>MNSFRLVLSVVFLSILFNRCKNDNAQPQAPANVLINGDFEANPFTQIPLWHSAILKNSKTTPSTYTVDYSTEAATSPVHSIKVSCDAVKSDSTYQLLERVVYTRDVPIPEGAKLTMKVKIKTATIQGNGISFVFGGGDYINGVVVTNFKSSTEGKVSITGSNEFTEYTLTCDSAPKDLYAVYVDLIYLPKTTGTAYYDDMSLTIN</sequence>
<comment type="caution">
    <text evidence="1">The sequence shown here is derived from an EMBL/GenBank/DDBJ whole genome shotgun (WGS) entry which is preliminary data.</text>
</comment>
<name>A0ABW6APQ8_9BACT</name>
<gene>
    <name evidence="1" type="ORF">ACFS25_26645</name>
</gene>
<evidence type="ECO:0000313" key="2">
    <source>
        <dbReference type="Proteomes" id="UP001597512"/>
    </source>
</evidence>
<dbReference type="Gene3D" id="2.60.120.260">
    <property type="entry name" value="Galactose-binding domain-like"/>
    <property type="match status" value="1"/>
</dbReference>
<evidence type="ECO:0008006" key="3">
    <source>
        <dbReference type="Google" id="ProtNLM"/>
    </source>
</evidence>
<evidence type="ECO:0000313" key="1">
    <source>
        <dbReference type="EMBL" id="MFD2937380.1"/>
    </source>
</evidence>
<dbReference type="EMBL" id="JBHUOM010000026">
    <property type="protein sequence ID" value="MFD2937380.1"/>
    <property type="molecule type" value="Genomic_DNA"/>
</dbReference>
<organism evidence="1 2">
    <name type="scientific">Spirosoma flavum</name>
    <dbReference type="NCBI Taxonomy" id="2048557"/>
    <lineage>
        <taxon>Bacteria</taxon>
        <taxon>Pseudomonadati</taxon>
        <taxon>Bacteroidota</taxon>
        <taxon>Cytophagia</taxon>
        <taxon>Cytophagales</taxon>
        <taxon>Cytophagaceae</taxon>
        <taxon>Spirosoma</taxon>
    </lineage>
</organism>
<keyword evidence="2" id="KW-1185">Reference proteome</keyword>
<dbReference type="Proteomes" id="UP001597512">
    <property type="component" value="Unassembled WGS sequence"/>
</dbReference>
<proteinExistence type="predicted"/>
<accession>A0ABW6APQ8</accession>
<reference evidence="2" key="1">
    <citation type="journal article" date="2019" name="Int. J. Syst. Evol. Microbiol.">
        <title>The Global Catalogue of Microorganisms (GCM) 10K type strain sequencing project: providing services to taxonomists for standard genome sequencing and annotation.</title>
        <authorList>
            <consortium name="The Broad Institute Genomics Platform"/>
            <consortium name="The Broad Institute Genome Sequencing Center for Infectious Disease"/>
            <person name="Wu L."/>
            <person name="Ma J."/>
        </authorList>
    </citation>
    <scope>NUCLEOTIDE SEQUENCE [LARGE SCALE GENOMIC DNA]</scope>
    <source>
        <strain evidence="2">KCTC 52490</strain>
    </source>
</reference>
<dbReference type="RefSeq" id="WP_381507333.1">
    <property type="nucleotide sequence ID" value="NZ_JBHUOM010000026.1"/>
</dbReference>